<feature type="binding site" evidence="8">
    <location>
        <position position="118"/>
    </location>
    <ligand>
        <name>L-aspartate</name>
        <dbReference type="ChEBI" id="CHEBI:29991"/>
    </ligand>
</feature>
<comment type="pathway">
    <text evidence="1 8">Amino-acid biosynthesis; L-arginine biosynthesis; L-arginine from L-ornithine and carbamoyl phosphate: step 2/3.</text>
</comment>
<dbReference type="PANTHER" id="PTHR11587:SF2">
    <property type="entry name" value="ARGININOSUCCINATE SYNTHASE"/>
    <property type="match status" value="1"/>
</dbReference>
<dbReference type="InterPro" id="IPR024074">
    <property type="entry name" value="AS_cat/multimer_dom_body"/>
</dbReference>
<dbReference type="Proteomes" id="UP000185812">
    <property type="component" value="Unassembled WGS sequence"/>
</dbReference>
<dbReference type="PANTHER" id="PTHR11587">
    <property type="entry name" value="ARGININOSUCCINATE SYNTHASE"/>
    <property type="match status" value="1"/>
</dbReference>
<feature type="binding site" evidence="8">
    <location>
        <position position="126"/>
    </location>
    <ligand>
        <name>L-citrulline</name>
        <dbReference type="ChEBI" id="CHEBI:57743"/>
    </ligand>
</feature>
<feature type="binding site" evidence="8">
    <location>
        <position position="123"/>
    </location>
    <ligand>
        <name>L-aspartate</name>
        <dbReference type="ChEBI" id="CHEBI:29991"/>
    </ligand>
</feature>
<evidence type="ECO:0000256" key="6">
    <source>
        <dbReference type="ARBA" id="ARBA00022741"/>
    </source>
</evidence>
<feature type="binding site" evidence="8">
    <location>
        <position position="116"/>
    </location>
    <ligand>
        <name>ATP</name>
        <dbReference type="ChEBI" id="CHEBI:30616"/>
    </ligand>
</feature>
<dbReference type="Pfam" id="PF00764">
    <property type="entry name" value="Arginosuc_synth"/>
    <property type="match status" value="1"/>
</dbReference>
<evidence type="ECO:0000313" key="12">
    <source>
        <dbReference type="Proteomes" id="UP000185812"/>
    </source>
</evidence>
<evidence type="ECO:0000256" key="2">
    <source>
        <dbReference type="ARBA" id="ARBA00012286"/>
    </source>
</evidence>
<feature type="domain" description="Arginosuccinate synthase C-terminal" evidence="10">
    <location>
        <begin position="172"/>
        <end position="388"/>
    </location>
</feature>
<keyword evidence="3 8" id="KW-0055">Arginine biosynthesis</keyword>
<name>A0A1M6PGT4_9BACT</name>
<gene>
    <name evidence="8" type="primary">argG</name>
    <name evidence="11" type="ORF">SAMN04488087_0179</name>
</gene>
<keyword evidence="5 8" id="KW-0028">Amino-acid biosynthesis</keyword>
<dbReference type="EMBL" id="FRAU01000001">
    <property type="protein sequence ID" value="SHK07143.1"/>
    <property type="molecule type" value="Genomic_DNA"/>
</dbReference>
<dbReference type="NCBIfam" id="NF001770">
    <property type="entry name" value="PRK00509.1"/>
    <property type="match status" value="1"/>
</dbReference>
<feature type="binding site" evidence="8">
    <location>
        <begin position="6"/>
        <end position="14"/>
    </location>
    <ligand>
        <name>ATP</name>
        <dbReference type="ChEBI" id="CHEBI:30616"/>
    </ligand>
</feature>
<feature type="binding site" evidence="8">
    <location>
        <position position="122"/>
    </location>
    <ligand>
        <name>L-aspartate</name>
        <dbReference type="ChEBI" id="CHEBI:29991"/>
    </ligand>
</feature>
<dbReference type="UniPathway" id="UPA00068">
    <property type="reaction ID" value="UER00113"/>
</dbReference>
<comment type="subcellular location">
    <subcellularLocation>
        <location evidence="8">Cytoplasm</location>
    </subcellularLocation>
</comment>
<keyword evidence="8" id="KW-0963">Cytoplasm</keyword>
<dbReference type="GO" id="GO:0005737">
    <property type="term" value="C:cytoplasm"/>
    <property type="evidence" value="ECO:0007669"/>
    <property type="project" value="UniProtKB-SubCell"/>
</dbReference>
<keyword evidence="6 8" id="KW-0547">Nucleotide-binding</keyword>
<feature type="binding site" evidence="8">
    <location>
        <position position="173"/>
    </location>
    <ligand>
        <name>L-citrulline</name>
        <dbReference type="ChEBI" id="CHEBI:57743"/>
    </ligand>
</feature>
<organism evidence="11 12">
    <name type="scientific">Rhodothermus profundi</name>
    <dbReference type="NCBI Taxonomy" id="633813"/>
    <lineage>
        <taxon>Bacteria</taxon>
        <taxon>Pseudomonadati</taxon>
        <taxon>Rhodothermota</taxon>
        <taxon>Rhodothermia</taxon>
        <taxon>Rhodothermales</taxon>
        <taxon>Rhodothermaceae</taxon>
        <taxon>Rhodothermus</taxon>
    </lineage>
</organism>
<comment type="catalytic activity">
    <reaction evidence="8">
        <text>L-citrulline + L-aspartate + ATP = 2-(N(omega)-L-arginino)succinate + AMP + diphosphate + H(+)</text>
        <dbReference type="Rhea" id="RHEA:10932"/>
        <dbReference type="ChEBI" id="CHEBI:15378"/>
        <dbReference type="ChEBI" id="CHEBI:29991"/>
        <dbReference type="ChEBI" id="CHEBI:30616"/>
        <dbReference type="ChEBI" id="CHEBI:33019"/>
        <dbReference type="ChEBI" id="CHEBI:57472"/>
        <dbReference type="ChEBI" id="CHEBI:57743"/>
        <dbReference type="ChEBI" id="CHEBI:456215"/>
        <dbReference type="EC" id="6.3.4.5"/>
    </reaction>
</comment>
<dbReference type="InterPro" id="IPR023434">
    <property type="entry name" value="Arginosuc_synth_type_1_subfam"/>
</dbReference>
<dbReference type="SUPFAM" id="SSF52402">
    <property type="entry name" value="Adenine nucleotide alpha hydrolases-like"/>
    <property type="match status" value="1"/>
</dbReference>
<accession>A0A1M6PGT4</accession>
<dbReference type="EC" id="6.3.4.5" evidence="2 8"/>
<dbReference type="GO" id="GO:0000050">
    <property type="term" value="P:urea cycle"/>
    <property type="evidence" value="ECO:0007669"/>
    <property type="project" value="TreeGrafter"/>
</dbReference>
<dbReference type="PROSITE" id="PS00564">
    <property type="entry name" value="ARGININOSUCCIN_SYN_1"/>
    <property type="match status" value="1"/>
</dbReference>
<evidence type="ECO:0000256" key="1">
    <source>
        <dbReference type="ARBA" id="ARBA00004967"/>
    </source>
</evidence>
<protein>
    <recommendedName>
        <fullName evidence="2 8">Argininosuccinate synthase</fullName>
        <ecNumber evidence="2 8">6.3.4.5</ecNumber>
    </recommendedName>
    <alternativeName>
        <fullName evidence="8">Citrulline--aspartate ligase</fullName>
    </alternativeName>
</protein>
<dbReference type="HAMAP" id="MF_00005">
    <property type="entry name" value="Arg_succ_synth_type1"/>
    <property type="match status" value="1"/>
</dbReference>
<keyword evidence="7 8" id="KW-0067">ATP-binding</keyword>
<dbReference type="GO" id="GO:0006526">
    <property type="term" value="P:L-arginine biosynthetic process"/>
    <property type="evidence" value="ECO:0007669"/>
    <property type="project" value="UniProtKB-UniRule"/>
</dbReference>
<keyword evidence="12" id="KW-1185">Reference proteome</keyword>
<comment type="caution">
    <text evidence="8">Lacks conserved residue(s) required for the propagation of feature annotation.</text>
</comment>
<keyword evidence="4 8" id="KW-0436">Ligase</keyword>
<dbReference type="AlphaFoldDB" id="A0A1M6PGT4"/>
<dbReference type="CDD" id="cd01999">
    <property type="entry name" value="ASS"/>
    <property type="match status" value="1"/>
</dbReference>
<dbReference type="InterPro" id="IPR014729">
    <property type="entry name" value="Rossmann-like_a/b/a_fold"/>
</dbReference>
<dbReference type="GO" id="GO:0000053">
    <property type="term" value="P:argininosuccinate metabolic process"/>
    <property type="evidence" value="ECO:0007669"/>
    <property type="project" value="TreeGrafter"/>
</dbReference>
<dbReference type="InterPro" id="IPR048268">
    <property type="entry name" value="Arginosuc_syn_C"/>
</dbReference>
<proteinExistence type="inferred from homology"/>
<dbReference type="OrthoDB" id="9801641at2"/>
<evidence type="ECO:0000256" key="8">
    <source>
        <dbReference type="HAMAP-Rule" id="MF_00005"/>
    </source>
</evidence>
<evidence type="ECO:0000259" key="9">
    <source>
        <dbReference type="Pfam" id="PF00764"/>
    </source>
</evidence>
<comment type="subunit">
    <text evidence="8">Homotetramer.</text>
</comment>
<evidence type="ECO:0000256" key="3">
    <source>
        <dbReference type="ARBA" id="ARBA00022571"/>
    </source>
</evidence>
<dbReference type="Pfam" id="PF20979">
    <property type="entry name" value="Arginosuc_syn_C"/>
    <property type="match status" value="1"/>
</dbReference>
<dbReference type="GO" id="GO:0004055">
    <property type="term" value="F:argininosuccinate synthase activity"/>
    <property type="evidence" value="ECO:0007669"/>
    <property type="project" value="UniProtKB-UniRule"/>
</dbReference>
<dbReference type="Gene3D" id="3.90.1260.10">
    <property type="entry name" value="Argininosuccinate synthetase, chain A, domain 2"/>
    <property type="match status" value="1"/>
</dbReference>
<evidence type="ECO:0000256" key="4">
    <source>
        <dbReference type="ARBA" id="ARBA00022598"/>
    </source>
</evidence>
<dbReference type="SUPFAM" id="SSF69864">
    <property type="entry name" value="Argininosuccinate synthetase, C-terminal domain"/>
    <property type="match status" value="1"/>
</dbReference>
<evidence type="ECO:0000256" key="7">
    <source>
        <dbReference type="ARBA" id="ARBA00022840"/>
    </source>
</evidence>
<dbReference type="Gene3D" id="3.40.50.620">
    <property type="entry name" value="HUPs"/>
    <property type="match status" value="1"/>
</dbReference>
<comment type="similarity">
    <text evidence="8">Belongs to the argininosuccinate synthase family. Type 1 subfamily.</text>
</comment>
<dbReference type="RefSeq" id="WP_072713999.1">
    <property type="nucleotide sequence ID" value="NZ_FRAU01000001.1"/>
</dbReference>
<dbReference type="InterPro" id="IPR048267">
    <property type="entry name" value="Arginosuc_syn_N"/>
</dbReference>
<dbReference type="STRING" id="633813.SAMN04488087_0179"/>
<sequence>MSIVLAFSGGLDTSFCVPYLRETYGEPVYTVTVNTGGLTEAAIAEIQTLAQRLGAADHFTIDGRHDLFRDHLSYLIKGNVLRGGVYPLCVGPERIVQARKVVEVARRLGARAIAHGSTGAGNDQVRFDVALRILADDLEILTPIRELGLSREAATAYLKERGIEVPEKKTAYSINRGLWGTTIGGRETHTSSEPLPDAAYPDTVPPAQAPDTPLELTIAFEQGIPTALDGETLDPVTLIERLNRLGAAHGVGRGIHVGDTILGIKGRVGFEAPAALILITAHRELEKIVLTRWQRYQKDHLADFYGMLLHEGQYFDPVMRDIEAFLDSSQQTVTGTVRVRLFKGHIEVLGCDSPYSLLDTKVATYGEQNRLWDGRDAQGFTRIYGVQALLAARARQSAASYETNQTAA</sequence>
<reference evidence="12" key="1">
    <citation type="submission" date="2016-11" db="EMBL/GenBank/DDBJ databases">
        <authorList>
            <person name="Varghese N."/>
            <person name="Submissions S."/>
        </authorList>
    </citation>
    <scope>NUCLEOTIDE SEQUENCE [LARGE SCALE GENOMIC DNA]</scope>
    <source>
        <strain evidence="12">DSM 22212</strain>
    </source>
</reference>
<evidence type="ECO:0000313" key="11">
    <source>
        <dbReference type="EMBL" id="SHK07143.1"/>
    </source>
</evidence>
<dbReference type="NCBIfam" id="TIGR00032">
    <property type="entry name" value="argG"/>
    <property type="match status" value="1"/>
</dbReference>
<feature type="binding site" evidence="8">
    <location>
        <position position="86"/>
    </location>
    <ligand>
        <name>L-citrulline</name>
        <dbReference type="ChEBI" id="CHEBI:57743"/>
    </ligand>
</feature>
<evidence type="ECO:0000259" key="10">
    <source>
        <dbReference type="Pfam" id="PF20979"/>
    </source>
</evidence>
<evidence type="ECO:0000256" key="5">
    <source>
        <dbReference type="ARBA" id="ARBA00022605"/>
    </source>
</evidence>
<dbReference type="InterPro" id="IPR001518">
    <property type="entry name" value="Arginosuc_synth"/>
</dbReference>
<dbReference type="GO" id="GO:0005524">
    <property type="term" value="F:ATP binding"/>
    <property type="evidence" value="ECO:0007669"/>
    <property type="project" value="UniProtKB-UniRule"/>
</dbReference>
<feature type="binding site" evidence="8">
    <location>
        <position position="122"/>
    </location>
    <ligand>
        <name>L-citrulline</name>
        <dbReference type="ChEBI" id="CHEBI:57743"/>
    </ligand>
</feature>
<feature type="domain" description="Arginosuccinate synthase-like N-terminal" evidence="9">
    <location>
        <begin position="3"/>
        <end position="164"/>
    </location>
</feature>
<dbReference type="InterPro" id="IPR018223">
    <property type="entry name" value="Arginosuc_synth_CS"/>
</dbReference>